<name>A0A4R6P6M5_NOCIG</name>
<keyword evidence="4" id="KW-0479">Metal-binding</keyword>
<protein>
    <recommendedName>
        <fullName evidence="7">D,D-heptose 1,7-bisphosphate phosphatase</fullName>
    </recommendedName>
</protein>
<dbReference type="NCBIfam" id="TIGR01549">
    <property type="entry name" value="HAD-SF-IA-v1"/>
    <property type="match status" value="1"/>
</dbReference>
<dbReference type="GO" id="GO:0005737">
    <property type="term" value="C:cytoplasm"/>
    <property type="evidence" value="ECO:0007669"/>
    <property type="project" value="UniProtKB-SubCell"/>
</dbReference>
<reference evidence="9 10" key="1">
    <citation type="submission" date="2019-03" db="EMBL/GenBank/DDBJ databases">
        <title>Genomic Encyclopedia of Type Strains, Phase IV (KMG-IV): sequencing the most valuable type-strain genomes for metagenomic binning, comparative biology and taxonomic classification.</title>
        <authorList>
            <person name="Goeker M."/>
        </authorList>
    </citation>
    <scope>NUCLEOTIDE SEQUENCE [LARGE SCALE GENOMIC DNA]</scope>
    <source>
        <strain evidence="9 10">DSM 44496</strain>
    </source>
</reference>
<evidence type="ECO:0000256" key="5">
    <source>
        <dbReference type="ARBA" id="ARBA00022801"/>
    </source>
</evidence>
<dbReference type="PANTHER" id="PTHR42891:SF1">
    <property type="entry name" value="D-GLYCERO-BETA-D-MANNO-HEPTOSE-1,7-BISPHOSPHATE 7-PHOSPHATASE"/>
    <property type="match status" value="1"/>
</dbReference>
<evidence type="ECO:0000256" key="2">
    <source>
        <dbReference type="ARBA" id="ARBA00005628"/>
    </source>
</evidence>
<comment type="subcellular location">
    <subcellularLocation>
        <location evidence="1">Cytoplasm</location>
    </subcellularLocation>
</comment>
<accession>A0A4R6P6M5</accession>
<dbReference type="NCBIfam" id="TIGR01656">
    <property type="entry name" value="Histidinol-ppas"/>
    <property type="match status" value="1"/>
</dbReference>
<evidence type="ECO:0000256" key="1">
    <source>
        <dbReference type="ARBA" id="ARBA00004496"/>
    </source>
</evidence>
<organism evidence="9 10">
    <name type="scientific">Nocardia ignorata</name>
    <dbReference type="NCBI Taxonomy" id="145285"/>
    <lineage>
        <taxon>Bacteria</taxon>
        <taxon>Bacillati</taxon>
        <taxon>Actinomycetota</taxon>
        <taxon>Actinomycetes</taxon>
        <taxon>Mycobacteriales</taxon>
        <taxon>Nocardiaceae</taxon>
        <taxon>Nocardia</taxon>
    </lineage>
</organism>
<proteinExistence type="inferred from homology"/>
<dbReference type="Gene3D" id="3.40.50.1000">
    <property type="entry name" value="HAD superfamily/HAD-like"/>
    <property type="match status" value="1"/>
</dbReference>
<dbReference type="InterPro" id="IPR006543">
    <property type="entry name" value="Histidinol-phos"/>
</dbReference>
<evidence type="ECO:0000256" key="6">
    <source>
        <dbReference type="ARBA" id="ARBA00023277"/>
    </source>
</evidence>
<keyword evidence="10" id="KW-1185">Reference proteome</keyword>
<dbReference type="GO" id="GO:0016791">
    <property type="term" value="F:phosphatase activity"/>
    <property type="evidence" value="ECO:0007669"/>
    <property type="project" value="InterPro"/>
</dbReference>
<dbReference type="InterPro" id="IPR036412">
    <property type="entry name" value="HAD-like_sf"/>
</dbReference>
<evidence type="ECO:0000256" key="8">
    <source>
        <dbReference type="SAM" id="MobiDB-lite"/>
    </source>
</evidence>
<dbReference type="NCBIfam" id="TIGR01662">
    <property type="entry name" value="HAD-SF-IIIA"/>
    <property type="match status" value="1"/>
</dbReference>
<keyword evidence="3" id="KW-0963">Cytoplasm</keyword>
<keyword evidence="5 9" id="KW-0378">Hydrolase</keyword>
<dbReference type="PANTHER" id="PTHR42891">
    <property type="entry name" value="D-GLYCERO-BETA-D-MANNO-HEPTOSE-1,7-BISPHOSPHATE 7-PHOSPHATASE"/>
    <property type="match status" value="1"/>
</dbReference>
<dbReference type="NCBIfam" id="TIGR01509">
    <property type="entry name" value="HAD-SF-IA-v3"/>
    <property type="match status" value="1"/>
</dbReference>
<dbReference type="Proteomes" id="UP000295087">
    <property type="component" value="Unassembled WGS sequence"/>
</dbReference>
<dbReference type="InterPro" id="IPR023214">
    <property type="entry name" value="HAD_sf"/>
</dbReference>
<sequence length="204" mass="20923">MNTRSLPTTRTNGSGRHGRSRSAPPAAVLFDRDATLIEDVPFLGDPALVRPVPGAADALARLRAEGIPIGVVSNQSGIARGLITHAQVGAVNAAVEQLLGPFNTWQICPHGPDDDCACRKPAPGMVFRASEELGVAPADCVLIGDIGADIEAAQAAGCAAILVPTPITRRAEIDHAHATALVAQDLPTAVALAMTGAARKELAP</sequence>
<dbReference type="SUPFAM" id="SSF56784">
    <property type="entry name" value="HAD-like"/>
    <property type="match status" value="1"/>
</dbReference>
<comment type="similarity">
    <text evidence="2">Belongs to the GmhB family.</text>
</comment>
<gene>
    <name evidence="9" type="ORF">DFR75_105224</name>
</gene>
<evidence type="ECO:0000313" key="10">
    <source>
        <dbReference type="Proteomes" id="UP000295087"/>
    </source>
</evidence>
<dbReference type="AlphaFoldDB" id="A0A4R6P6M5"/>
<dbReference type="Pfam" id="PF13242">
    <property type="entry name" value="Hydrolase_like"/>
    <property type="match status" value="1"/>
</dbReference>
<evidence type="ECO:0000256" key="3">
    <source>
        <dbReference type="ARBA" id="ARBA00022490"/>
    </source>
</evidence>
<feature type="region of interest" description="Disordered" evidence="8">
    <location>
        <begin position="1"/>
        <end position="24"/>
    </location>
</feature>
<keyword evidence="6" id="KW-0119">Carbohydrate metabolism</keyword>
<evidence type="ECO:0000256" key="7">
    <source>
        <dbReference type="ARBA" id="ARBA00031828"/>
    </source>
</evidence>
<dbReference type="InterPro" id="IPR004446">
    <property type="entry name" value="Heptose_bisP_phosphatase"/>
</dbReference>
<comment type="caution">
    <text evidence="9">The sequence shown here is derived from an EMBL/GenBank/DDBJ whole genome shotgun (WGS) entry which is preliminary data.</text>
</comment>
<dbReference type="InterPro" id="IPR006439">
    <property type="entry name" value="HAD-SF_hydro_IA"/>
</dbReference>
<dbReference type="GO" id="GO:0046872">
    <property type="term" value="F:metal ion binding"/>
    <property type="evidence" value="ECO:0007669"/>
    <property type="project" value="UniProtKB-KW"/>
</dbReference>
<evidence type="ECO:0000256" key="4">
    <source>
        <dbReference type="ARBA" id="ARBA00022723"/>
    </source>
</evidence>
<dbReference type="EMBL" id="SNXK01000005">
    <property type="protein sequence ID" value="TDP32986.1"/>
    <property type="molecule type" value="Genomic_DNA"/>
</dbReference>
<dbReference type="GO" id="GO:0005975">
    <property type="term" value="P:carbohydrate metabolic process"/>
    <property type="evidence" value="ECO:0007669"/>
    <property type="project" value="InterPro"/>
</dbReference>
<feature type="compositionally biased region" description="Polar residues" evidence="8">
    <location>
        <begin position="1"/>
        <end position="14"/>
    </location>
</feature>
<evidence type="ECO:0000313" key="9">
    <source>
        <dbReference type="EMBL" id="TDP32986.1"/>
    </source>
</evidence>
<dbReference type="InterPro" id="IPR006549">
    <property type="entry name" value="HAD-SF_hydro_IIIA"/>
</dbReference>